<dbReference type="CDD" id="cd15079">
    <property type="entry name" value="7tmA_photoreceptors_insect"/>
    <property type="match status" value="1"/>
</dbReference>
<dbReference type="InterPro" id="IPR001760">
    <property type="entry name" value="Opsin"/>
</dbReference>
<keyword evidence="13" id="KW-0325">Glycoprotein</keyword>
<keyword evidence="6" id="KW-0681">Retinal protein</keyword>
<comment type="similarity">
    <text evidence="2 16">Belongs to the G-protein coupled receptor 1 family.</text>
</comment>
<sequence length="388" mass="43231">MPPSMVNYALPSSLMTSLDNGPGCTNSTVFRPEYRVSGKFLGWNVPPEELHHIPDHWLGYPEPEAYMHYLLGLLYICFMIVALSGNGIVIWVFTCAKSLRTPSNMFVVNLAILDFLMMSKTPIFIYNSFNQGFALGGIGCQIFAFVGSVSGIGAGVTNAAIAFDRYRAIARPFDGKLSSGKVIVILLLIWGYTLPWALFPLLDIWGRFVPEGYLTSCSFDYLTDTANNKIFVMMLFFFSYLIPMFMIIFYYAQIVTHVFDHEKALREQAKKMNVDSLRSNQDKNAASAEVRIAKAAITVCFMFVASWTPYAVLSLIGAFGDKSVLTPGVTMIPACTCKAVACIDPWVYAISHPKYRLELQKRIPWLRINEPEPPADTKSEGTVATTEG</sequence>
<feature type="domain" description="G-protein coupled receptors family 1 profile" evidence="19">
    <location>
        <begin position="85"/>
        <end position="348"/>
    </location>
</feature>
<dbReference type="PROSITE" id="PS00238">
    <property type="entry name" value="OPSIN"/>
    <property type="match status" value="1"/>
</dbReference>
<keyword evidence="9 16" id="KW-0297">G-protein coupled receptor</keyword>
<evidence type="ECO:0000256" key="16">
    <source>
        <dbReference type="RuleBase" id="RU000688"/>
    </source>
</evidence>
<dbReference type="InterPro" id="IPR000276">
    <property type="entry name" value="GPCR_Rhodpsn"/>
</dbReference>
<evidence type="ECO:0000256" key="8">
    <source>
        <dbReference type="ARBA" id="ARBA00022991"/>
    </source>
</evidence>
<evidence type="ECO:0000256" key="17">
    <source>
        <dbReference type="SAM" id="MobiDB-lite"/>
    </source>
</evidence>
<dbReference type="SUPFAM" id="SSF81321">
    <property type="entry name" value="Family A G protein-coupled receptor-like"/>
    <property type="match status" value="1"/>
</dbReference>
<evidence type="ECO:0000256" key="12">
    <source>
        <dbReference type="ARBA" id="ARBA00023170"/>
    </source>
</evidence>
<dbReference type="Gene3D" id="1.20.1070.10">
    <property type="entry name" value="Rhodopsin 7-helix transmembrane proteins"/>
    <property type="match status" value="1"/>
</dbReference>
<evidence type="ECO:0000313" key="20">
    <source>
        <dbReference type="EMBL" id="BAQ54846.1"/>
    </source>
</evidence>
<evidence type="ECO:0000256" key="14">
    <source>
        <dbReference type="ARBA" id="ARBA00023224"/>
    </source>
</evidence>
<dbReference type="PANTHER" id="PTHR24240">
    <property type="entry name" value="OPSIN"/>
    <property type="match status" value="1"/>
</dbReference>
<feature type="transmembrane region" description="Helical" evidence="18">
    <location>
        <begin position="106"/>
        <end position="126"/>
    </location>
</feature>
<feature type="transmembrane region" description="Helical" evidence="18">
    <location>
        <begin position="230"/>
        <end position="252"/>
    </location>
</feature>
<evidence type="ECO:0000259" key="19">
    <source>
        <dbReference type="PROSITE" id="PS50262"/>
    </source>
</evidence>
<evidence type="ECO:0000256" key="2">
    <source>
        <dbReference type="ARBA" id="ARBA00010663"/>
    </source>
</evidence>
<dbReference type="PRINTS" id="PR00237">
    <property type="entry name" value="GPCRRHODOPSN"/>
</dbReference>
<feature type="transmembrane region" description="Helical" evidence="18">
    <location>
        <begin position="66"/>
        <end position="94"/>
    </location>
</feature>
<dbReference type="GO" id="GO:0004930">
    <property type="term" value="F:G protein-coupled receptor activity"/>
    <property type="evidence" value="ECO:0007669"/>
    <property type="project" value="UniProtKB-KW"/>
</dbReference>
<dbReference type="GO" id="GO:0007601">
    <property type="term" value="P:visual perception"/>
    <property type="evidence" value="ECO:0007669"/>
    <property type="project" value="UniProtKB-KW"/>
</dbReference>
<organism evidence="20">
    <name type="scientific">Asiagomphus melaenops</name>
    <dbReference type="NCBI Taxonomy" id="507849"/>
    <lineage>
        <taxon>Eukaryota</taxon>
        <taxon>Metazoa</taxon>
        <taxon>Ecdysozoa</taxon>
        <taxon>Arthropoda</taxon>
        <taxon>Hexapoda</taxon>
        <taxon>Insecta</taxon>
        <taxon>Pterygota</taxon>
        <taxon>Palaeoptera</taxon>
        <taxon>Odonata</taxon>
        <taxon>Epiprocta</taxon>
        <taxon>Anisoptera</taxon>
        <taxon>Aeshnidae</taxon>
        <taxon>Asiagomphus</taxon>
    </lineage>
</organism>
<evidence type="ECO:0000256" key="6">
    <source>
        <dbReference type="ARBA" id="ARBA00022925"/>
    </source>
</evidence>
<evidence type="ECO:0000256" key="4">
    <source>
        <dbReference type="ARBA" id="ARBA00022606"/>
    </source>
</evidence>
<accession>A0A0C6FPT0</accession>
<evidence type="ECO:0000256" key="11">
    <source>
        <dbReference type="ARBA" id="ARBA00023157"/>
    </source>
</evidence>
<dbReference type="PROSITE" id="PS50262">
    <property type="entry name" value="G_PROTEIN_RECEP_F1_2"/>
    <property type="match status" value="1"/>
</dbReference>
<dbReference type="EMBL" id="LC009200">
    <property type="protein sequence ID" value="BAQ54846.1"/>
    <property type="molecule type" value="mRNA"/>
</dbReference>
<keyword evidence="4" id="KW-0716">Sensory transduction</keyword>
<dbReference type="Pfam" id="PF00001">
    <property type="entry name" value="7tm_1"/>
    <property type="match status" value="1"/>
</dbReference>
<keyword evidence="10 18" id="KW-0472">Membrane</keyword>
<dbReference type="GO" id="GO:0007602">
    <property type="term" value="P:phototransduction"/>
    <property type="evidence" value="ECO:0007669"/>
    <property type="project" value="UniProtKB-KW"/>
</dbReference>
<feature type="transmembrane region" description="Helical" evidence="18">
    <location>
        <begin position="182"/>
        <end position="202"/>
    </location>
</feature>
<keyword evidence="12 16" id="KW-0675">Receptor</keyword>
<evidence type="ECO:0000256" key="5">
    <source>
        <dbReference type="ARBA" id="ARBA00022692"/>
    </source>
</evidence>
<proteinExistence type="evidence at transcript level"/>
<comment type="subcellular location">
    <subcellularLocation>
        <location evidence="1">Membrane</location>
        <topology evidence="1">Multi-pass membrane protein</topology>
    </subcellularLocation>
</comment>
<reference evidence="20" key="1">
    <citation type="journal article" date="2015" name="Proc. Natl. Acad. Sci. U.S.A.">
        <title>Extraordinary diversity of visual opsin genes in dragonflies.</title>
        <authorList>
            <person name="Futahashi R."/>
            <person name="Kawahara-Miki R."/>
            <person name="Kinoshita M."/>
            <person name="Yoshitake K."/>
            <person name="Yajima S."/>
            <person name="Arikawa K."/>
            <person name="Fukatsu T."/>
        </authorList>
    </citation>
    <scope>NUCLEOTIDE SEQUENCE</scope>
</reference>
<keyword evidence="5 16" id="KW-0812">Transmembrane</keyword>
<evidence type="ECO:0000256" key="7">
    <source>
        <dbReference type="ARBA" id="ARBA00022989"/>
    </source>
</evidence>
<evidence type="ECO:0000256" key="18">
    <source>
        <dbReference type="SAM" id="Phobius"/>
    </source>
</evidence>
<dbReference type="PRINTS" id="PR00577">
    <property type="entry name" value="OPSINRH3RH4"/>
</dbReference>
<keyword evidence="8" id="KW-0157">Chromophore</keyword>
<dbReference type="GO" id="GO:0009881">
    <property type="term" value="F:photoreceptor activity"/>
    <property type="evidence" value="ECO:0007669"/>
    <property type="project" value="UniProtKB-KW"/>
</dbReference>
<keyword evidence="15" id="KW-0844">Vision</keyword>
<dbReference type="FunFam" id="1.20.1070.10:FF:000044">
    <property type="entry name" value="Opsin, ultraviolet-sensitive"/>
    <property type="match status" value="1"/>
</dbReference>
<keyword evidence="7 18" id="KW-1133">Transmembrane helix</keyword>
<dbReference type="InterPro" id="IPR050125">
    <property type="entry name" value="GPCR_opsins"/>
</dbReference>
<keyword evidence="3" id="KW-0600">Photoreceptor protein</keyword>
<evidence type="ECO:0000256" key="9">
    <source>
        <dbReference type="ARBA" id="ARBA00023040"/>
    </source>
</evidence>
<evidence type="ECO:0000256" key="3">
    <source>
        <dbReference type="ARBA" id="ARBA00022543"/>
    </source>
</evidence>
<dbReference type="AlphaFoldDB" id="A0A0C6FPT0"/>
<evidence type="ECO:0000256" key="15">
    <source>
        <dbReference type="ARBA" id="ARBA00023305"/>
    </source>
</evidence>
<dbReference type="GO" id="GO:0016020">
    <property type="term" value="C:membrane"/>
    <property type="evidence" value="ECO:0007669"/>
    <property type="project" value="UniProtKB-SubCell"/>
</dbReference>
<dbReference type="InterPro" id="IPR027430">
    <property type="entry name" value="Retinal_BS"/>
</dbReference>
<feature type="transmembrane region" description="Helical" evidence="18">
    <location>
        <begin position="132"/>
        <end position="161"/>
    </location>
</feature>
<gene>
    <name evidence="20" type="primary">RhUV</name>
</gene>
<evidence type="ECO:0000256" key="10">
    <source>
        <dbReference type="ARBA" id="ARBA00023136"/>
    </source>
</evidence>
<dbReference type="PROSITE" id="PS00237">
    <property type="entry name" value="G_PROTEIN_RECEP_F1_1"/>
    <property type="match status" value="1"/>
</dbReference>
<evidence type="ECO:0000256" key="1">
    <source>
        <dbReference type="ARBA" id="ARBA00004141"/>
    </source>
</evidence>
<protein>
    <submittedName>
        <fullName evidence="20">RhUV protein</fullName>
    </submittedName>
</protein>
<keyword evidence="14 16" id="KW-0807">Transducer</keyword>
<keyword evidence="11" id="KW-1015">Disulfide bond</keyword>
<dbReference type="InterPro" id="IPR017452">
    <property type="entry name" value="GPCR_Rhodpsn_7TM"/>
</dbReference>
<feature type="region of interest" description="Disordered" evidence="17">
    <location>
        <begin position="369"/>
        <end position="388"/>
    </location>
</feature>
<evidence type="ECO:0000256" key="13">
    <source>
        <dbReference type="ARBA" id="ARBA00023180"/>
    </source>
</evidence>
<name>A0A0C6FPT0_9ODON</name>